<gene>
    <name evidence="2" type="ORF">KSF_079990</name>
</gene>
<comment type="caution">
    <text evidence="2">The sequence shown here is derived from an EMBL/GenBank/DDBJ whole genome shotgun (WGS) entry which is preliminary data.</text>
</comment>
<feature type="region of interest" description="Disordered" evidence="1">
    <location>
        <begin position="1"/>
        <end position="62"/>
    </location>
</feature>
<evidence type="ECO:0000313" key="2">
    <source>
        <dbReference type="EMBL" id="GHO97951.1"/>
    </source>
</evidence>
<dbReference type="EMBL" id="BNJK01000002">
    <property type="protein sequence ID" value="GHO97951.1"/>
    <property type="molecule type" value="Genomic_DNA"/>
</dbReference>
<protein>
    <submittedName>
        <fullName evidence="2">Uncharacterized protein</fullName>
    </submittedName>
</protein>
<feature type="compositionally biased region" description="Polar residues" evidence="1">
    <location>
        <begin position="1"/>
        <end position="25"/>
    </location>
</feature>
<sequence>MRVNTLLQRQQGVSKRSETPSSPNPTDLHRSRRLPIPRKAPAPTHPKLSYNCPSAWQERLHG</sequence>
<reference evidence="2" key="1">
    <citation type="submission" date="2020-10" db="EMBL/GenBank/DDBJ databases">
        <title>Taxonomic study of unclassified bacteria belonging to the class Ktedonobacteria.</title>
        <authorList>
            <person name="Yabe S."/>
            <person name="Wang C.M."/>
            <person name="Zheng Y."/>
            <person name="Sakai Y."/>
            <person name="Cavaletti L."/>
            <person name="Monciardini P."/>
            <person name="Donadio S."/>
        </authorList>
    </citation>
    <scope>NUCLEOTIDE SEQUENCE</scope>
    <source>
        <strain evidence="2">ID150040</strain>
    </source>
</reference>
<proteinExistence type="predicted"/>
<keyword evidence="3" id="KW-1185">Reference proteome</keyword>
<name>A0A8J3IXN2_9CHLR</name>
<organism evidence="2 3">
    <name type="scientific">Reticulibacter mediterranei</name>
    <dbReference type="NCBI Taxonomy" id="2778369"/>
    <lineage>
        <taxon>Bacteria</taxon>
        <taxon>Bacillati</taxon>
        <taxon>Chloroflexota</taxon>
        <taxon>Ktedonobacteria</taxon>
        <taxon>Ktedonobacterales</taxon>
        <taxon>Reticulibacteraceae</taxon>
        <taxon>Reticulibacter</taxon>
    </lineage>
</organism>
<accession>A0A8J3IXN2</accession>
<evidence type="ECO:0000313" key="3">
    <source>
        <dbReference type="Proteomes" id="UP000597444"/>
    </source>
</evidence>
<dbReference type="AlphaFoldDB" id="A0A8J3IXN2"/>
<dbReference type="RefSeq" id="WP_220208727.1">
    <property type="nucleotide sequence ID" value="NZ_BNJK01000002.1"/>
</dbReference>
<evidence type="ECO:0000256" key="1">
    <source>
        <dbReference type="SAM" id="MobiDB-lite"/>
    </source>
</evidence>
<dbReference type="Proteomes" id="UP000597444">
    <property type="component" value="Unassembled WGS sequence"/>
</dbReference>